<dbReference type="RefSeq" id="WP_137262331.1">
    <property type="nucleotide sequence ID" value="NZ_SZQL01000010.1"/>
</dbReference>
<evidence type="ECO:0000256" key="1">
    <source>
        <dbReference type="ARBA" id="ARBA00001946"/>
    </source>
</evidence>
<dbReference type="InterPro" id="IPR000086">
    <property type="entry name" value="NUDIX_hydrolase_dom"/>
</dbReference>
<proteinExistence type="predicted"/>
<dbReference type="EMBL" id="SZQL01000010">
    <property type="protein sequence ID" value="TKK67766.1"/>
    <property type="molecule type" value="Genomic_DNA"/>
</dbReference>
<sequence>MFNFNIRVYGILRDSNNRVLVSDEFIRGEYYTKFPGGGLEFGEGTRDCLAREFMEETGLAVTIGDHIYTTDIFQLSAFNKEHQIISIYYFVHAAEPVALETKTKIFDFLPEQVADKTAQCEVFRWIEWDDLTVETVSLPLDKIVVNILKDKPGDIPHDNTMLVRSFQ</sequence>
<dbReference type="Gene3D" id="3.90.79.10">
    <property type="entry name" value="Nucleoside Triphosphate Pyrophosphohydrolase"/>
    <property type="match status" value="1"/>
</dbReference>
<evidence type="ECO:0000313" key="5">
    <source>
        <dbReference type="Proteomes" id="UP000305848"/>
    </source>
</evidence>
<dbReference type="Proteomes" id="UP000305848">
    <property type="component" value="Unassembled WGS sequence"/>
</dbReference>
<dbReference type="SUPFAM" id="SSF55811">
    <property type="entry name" value="Nudix"/>
    <property type="match status" value="1"/>
</dbReference>
<dbReference type="PROSITE" id="PS00086">
    <property type="entry name" value="CYTOCHROME_P450"/>
    <property type="match status" value="1"/>
</dbReference>
<dbReference type="GO" id="GO:0016705">
    <property type="term" value="F:oxidoreductase activity, acting on paired donors, with incorporation or reduction of molecular oxygen"/>
    <property type="evidence" value="ECO:0007669"/>
    <property type="project" value="InterPro"/>
</dbReference>
<evidence type="ECO:0000256" key="2">
    <source>
        <dbReference type="ARBA" id="ARBA00022801"/>
    </source>
</evidence>
<feature type="domain" description="Nudix hydrolase" evidence="3">
    <location>
        <begin position="1"/>
        <end position="148"/>
    </location>
</feature>
<evidence type="ECO:0000313" key="4">
    <source>
        <dbReference type="EMBL" id="TKK67766.1"/>
    </source>
</evidence>
<organism evidence="4 5">
    <name type="scientific">Ilyomonas limi</name>
    <dbReference type="NCBI Taxonomy" id="2575867"/>
    <lineage>
        <taxon>Bacteria</taxon>
        <taxon>Pseudomonadati</taxon>
        <taxon>Bacteroidota</taxon>
        <taxon>Chitinophagia</taxon>
        <taxon>Chitinophagales</taxon>
        <taxon>Chitinophagaceae</taxon>
        <taxon>Ilyomonas</taxon>
    </lineage>
</organism>
<dbReference type="OrthoDB" id="9810648at2"/>
<dbReference type="PANTHER" id="PTHR43046">
    <property type="entry name" value="GDP-MANNOSE MANNOSYL HYDROLASE"/>
    <property type="match status" value="1"/>
</dbReference>
<protein>
    <submittedName>
        <fullName evidence="4">NUDIX domain-containing protein</fullName>
    </submittedName>
</protein>
<keyword evidence="5" id="KW-1185">Reference proteome</keyword>
<dbReference type="PROSITE" id="PS51462">
    <property type="entry name" value="NUDIX"/>
    <property type="match status" value="1"/>
</dbReference>
<dbReference type="GO" id="GO:0016787">
    <property type="term" value="F:hydrolase activity"/>
    <property type="evidence" value="ECO:0007669"/>
    <property type="project" value="UniProtKB-KW"/>
</dbReference>
<comment type="caution">
    <text evidence="4">The sequence shown here is derived from an EMBL/GenBank/DDBJ whole genome shotgun (WGS) entry which is preliminary data.</text>
</comment>
<dbReference type="InterPro" id="IPR020084">
    <property type="entry name" value="NUDIX_hydrolase_CS"/>
</dbReference>
<gene>
    <name evidence="4" type="ORF">FC093_13530</name>
</gene>
<comment type="cofactor">
    <cofactor evidence="1">
        <name>Mg(2+)</name>
        <dbReference type="ChEBI" id="CHEBI:18420"/>
    </cofactor>
</comment>
<dbReference type="PANTHER" id="PTHR43046:SF14">
    <property type="entry name" value="MUTT_NUDIX FAMILY PROTEIN"/>
    <property type="match status" value="1"/>
</dbReference>
<dbReference type="PROSITE" id="PS00893">
    <property type="entry name" value="NUDIX_BOX"/>
    <property type="match status" value="1"/>
</dbReference>
<evidence type="ECO:0000259" key="3">
    <source>
        <dbReference type="PROSITE" id="PS51462"/>
    </source>
</evidence>
<name>A0A4U3L2I7_9BACT</name>
<dbReference type="GO" id="GO:0005506">
    <property type="term" value="F:iron ion binding"/>
    <property type="evidence" value="ECO:0007669"/>
    <property type="project" value="InterPro"/>
</dbReference>
<dbReference type="InterPro" id="IPR015797">
    <property type="entry name" value="NUDIX_hydrolase-like_dom_sf"/>
</dbReference>
<reference evidence="4 5" key="1">
    <citation type="submission" date="2019-05" db="EMBL/GenBank/DDBJ databases">
        <title>Panacibacter sp. strain 17mud1-8 Genome sequencing and assembly.</title>
        <authorList>
            <person name="Chhetri G."/>
        </authorList>
    </citation>
    <scope>NUCLEOTIDE SEQUENCE [LARGE SCALE GENOMIC DNA]</scope>
    <source>
        <strain evidence="4 5">17mud1-8</strain>
    </source>
</reference>
<dbReference type="AlphaFoldDB" id="A0A4U3L2I7"/>
<keyword evidence="2" id="KW-0378">Hydrolase</keyword>
<dbReference type="InterPro" id="IPR017972">
    <property type="entry name" value="Cyt_P450_CS"/>
</dbReference>
<dbReference type="Pfam" id="PF00293">
    <property type="entry name" value="NUDIX"/>
    <property type="match status" value="1"/>
</dbReference>
<accession>A0A4U3L2I7</accession>